<organism evidence="8 9">
    <name type="scientific">Rhodococcus qingshengii JCM 15477</name>
    <dbReference type="NCBI Taxonomy" id="1303681"/>
    <lineage>
        <taxon>Bacteria</taxon>
        <taxon>Bacillati</taxon>
        <taxon>Actinomycetota</taxon>
        <taxon>Actinomycetes</taxon>
        <taxon>Mycobacteriales</taxon>
        <taxon>Nocardiaceae</taxon>
        <taxon>Rhodococcus</taxon>
        <taxon>Rhodococcus erythropolis group</taxon>
    </lineage>
</organism>
<evidence type="ECO:0000256" key="3">
    <source>
        <dbReference type="ARBA" id="ARBA00022723"/>
    </source>
</evidence>
<evidence type="ECO:0000256" key="2">
    <source>
        <dbReference type="ARBA" id="ARBA00022617"/>
    </source>
</evidence>
<dbReference type="Proteomes" id="UP000831484">
    <property type="component" value="Chromosome"/>
</dbReference>
<comment type="similarity">
    <text evidence="1 7">Belongs to the cytochrome P450 family.</text>
</comment>
<dbReference type="Gene3D" id="1.10.630.10">
    <property type="entry name" value="Cytochrome P450"/>
    <property type="match status" value="1"/>
</dbReference>
<dbReference type="InterPro" id="IPR017972">
    <property type="entry name" value="Cyt_P450_CS"/>
</dbReference>
<keyword evidence="3 7" id="KW-0479">Metal-binding</keyword>
<keyword evidence="4 7" id="KW-0560">Oxidoreductase</keyword>
<keyword evidence="6 7" id="KW-0503">Monooxygenase</keyword>
<dbReference type="SUPFAM" id="SSF48264">
    <property type="entry name" value="Cytochrome P450"/>
    <property type="match status" value="1"/>
</dbReference>
<reference evidence="9" key="1">
    <citation type="journal article" date="2022" name="Environ. Microbiol.">
        <title>Functional analysis, diversity, and distribution of carbendazim hydrolases MheI and CbmA, responsible for the initial step in carbendazim degradation.</title>
        <authorList>
            <person name="Zhang M."/>
            <person name="Bai X."/>
            <person name="Li Q."/>
            <person name="Zhang L."/>
            <person name="Zhu Q."/>
            <person name="Gao S."/>
            <person name="Ke Z."/>
            <person name="Jiang M."/>
            <person name="Hu J."/>
            <person name="Qiu J."/>
            <person name="Hong Q."/>
        </authorList>
    </citation>
    <scope>NUCLEOTIDE SEQUENCE [LARGE SCALE GENOMIC DNA]</scope>
    <source>
        <strain evidence="9">djl-6</strain>
    </source>
</reference>
<keyword evidence="9" id="KW-1185">Reference proteome</keyword>
<evidence type="ECO:0000256" key="6">
    <source>
        <dbReference type="ARBA" id="ARBA00023033"/>
    </source>
</evidence>
<dbReference type="Pfam" id="PF00067">
    <property type="entry name" value="p450"/>
    <property type="match status" value="1"/>
</dbReference>
<evidence type="ECO:0000256" key="7">
    <source>
        <dbReference type="RuleBase" id="RU000461"/>
    </source>
</evidence>
<dbReference type="InterPro" id="IPR036396">
    <property type="entry name" value="Cyt_P450_sf"/>
</dbReference>
<dbReference type="GO" id="GO:0005506">
    <property type="term" value="F:iron ion binding"/>
    <property type="evidence" value="ECO:0007669"/>
    <property type="project" value="InterPro"/>
</dbReference>
<evidence type="ECO:0000256" key="1">
    <source>
        <dbReference type="ARBA" id="ARBA00010617"/>
    </source>
</evidence>
<protein>
    <submittedName>
        <fullName evidence="8">Cytochrome P450</fullName>
    </submittedName>
</protein>
<gene>
    <name evidence="8" type="ORF">M0639_17245</name>
</gene>
<evidence type="ECO:0000313" key="9">
    <source>
        <dbReference type="Proteomes" id="UP000831484"/>
    </source>
</evidence>
<name>A0AB38R7A7_RHOSG</name>
<dbReference type="AlphaFoldDB" id="A0AB38R7A7"/>
<dbReference type="GO" id="GO:0016705">
    <property type="term" value="F:oxidoreductase activity, acting on paired donors, with incorporation or reduction of molecular oxygen"/>
    <property type="evidence" value="ECO:0007669"/>
    <property type="project" value="InterPro"/>
</dbReference>
<dbReference type="CDD" id="cd11037">
    <property type="entry name" value="CYP199A2-like"/>
    <property type="match status" value="1"/>
</dbReference>
<dbReference type="RefSeq" id="WP_042445869.1">
    <property type="nucleotide sequence ID" value="NZ_CP096563.1"/>
</dbReference>
<keyword evidence="2 7" id="KW-0349">Heme</keyword>
<evidence type="ECO:0000313" key="8">
    <source>
        <dbReference type="EMBL" id="UPU40821.1"/>
    </source>
</evidence>
<dbReference type="InterPro" id="IPR002397">
    <property type="entry name" value="Cyt_P450_B"/>
</dbReference>
<sequence>MTTAATTAVEEKYSTDIDLFSSESLNEPYKYYRKLRDVGRAAYMTKYGMWAITRYDEVKGMLSDWETFSSAQGIGISNVLNEAWRDFAPCKDGAEHLPMRQMMMSTLGPKAVNAYRQDVEVAAAELVDEVIEKGEFDAVVDFAQLMPIRIFLQVLGVSPDLQTRYDMLHWATDTYNCAGPDGTFTQTQPSMEKLYGWALENVTPENARPGSVADLTWQSVKRGEISDIDAKATIAAYMTAGLDTTAGSLGNTMSQFVDNPDQWAMVRDDPSLIPSAVLEGVRIDSVAQWFTRVTTRDVEIDDILIPEGSRVLHSYAAANRDERHYPDPDRFDVRRNPRDTLAFGYGPHTCMGKALSNMEMTALWTELAKKVHSIEPNGTPRRHMNNLIRSLETLPVRVRVK</sequence>
<dbReference type="GO" id="GO:0020037">
    <property type="term" value="F:heme binding"/>
    <property type="evidence" value="ECO:0007669"/>
    <property type="project" value="InterPro"/>
</dbReference>
<dbReference type="PANTHER" id="PTHR46696:SF1">
    <property type="entry name" value="CYTOCHROME P450 YJIB-RELATED"/>
    <property type="match status" value="1"/>
</dbReference>
<proteinExistence type="inferred from homology"/>
<accession>A0AB38R7A7</accession>
<dbReference type="EMBL" id="CP096563">
    <property type="protein sequence ID" value="UPU40821.1"/>
    <property type="molecule type" value="Genomic_DNA"/>
</dbReference>
<keyword evidence="5 7" id="KW-0408">Iron</keyword>
<dbReference type="PANTHER" id="PTHR46696">
    <property type="entry name" value="P450, PUTATIVE (EUROFUNG)-RELATED"/>
    <property type="match status" value="1"/>
</dbReference>
<dbReference type="PRINTS" id="PR00359">
    <property type="entry name" value="BP450"/>
</dbReference>
<evidence type="ECO:0000256" key="5">
    <source>
        <dbReference type="ARBA" id="ARBA00023004"/>
    </source>
</evidence>
<dbReference type="PROSITE" id="PS00086">
    <property type="entry name" value="CYTOCHROME_P450"/>
    <property type="match status" value="1"/>
</dbReference>
<dbReference type="GO" id="GO:0004497">
    <property type="term" value="F:monooxygenase activity"/>
    <property type="evidence" value="ECO:0007669"/>
    <property type="project" value="UniProtKB-KW"/>
</dbReference>
<evidence type="ECO:0000256" key="4">
    <source>
        <dbReference type="ARBA" id="ARBA00023002"/>
    </source>
</evidence>
<dbReference type="InterPro" id="IPR001128">
    <property type="entry name" value="Cyt_P450"/>
</dbReference>